<accession>A0ABT7A783</accession>
<feature type="compositionally biased region" description="Low complexity" evidence="5">
    <location>
        <begin position="20"/>
        <end position="33"/>
    </location>
</feature>
<feature type="domain" description="N-acetylmuramoyl-L-alanine amidase" evidence="6">
    <location>
        <begin position="101"/>
        <end position="230"/>
    </location>
</feature>
<dbReference type="Pfam" id="PF01510">
    <property type="entry name" value="Amidase_2"/>
    <property type="match status" value="1"/>
</dbReference>
<evidence type="ECO:0000313" key="7">
    <source>
        <dbReference type="EMBL" id="MDJ1137197.1"/>
    </source>
</evidence>
<evidence type="ECO:0000256" key="5">
    <source>
        <dbReference type="SAM" id="MobiDB-lite"/>
    </source>
</evidence>
<dbReference type="PANTHER" id="PTHR30417:SF1">
    <property type="entry name" value="N-ACETYLMURAMOYL-L-ALANINE AMIDASE AMID"/>
    <property type="match status" value="1"/>
</dbReference>
<organism evidence="7 8">
    <name type="scientific">Streptomyces iconiensis</name>
    <dbReference type="NCBI Taxonomy" id="1384038"/>
    <lineage>
        <taxon>Bacteria</taxon>
        <taxon>Bacillati</taxon>
        <taxon>Actinomycetota</taxon>
        <taxon>Actinomycetes</taxon>
        <taxon>Kitasatosporales</taxon>
        <taxon>Streptomycetaceae</taxon>
        <taxon>Streptomyces</taxon>
    </lineage>
</organism>
<dbReference type="InterPro" id="IPR036505">
    <property type="entry name" value="Amidase/PGRP_sf"/>
</dbReference>
<dbReference type="Gene3D" id="3.40.80.10">
    <property type="entry name" value="Peptidoglycan recognition protein-like"/>
    <property type="match status" value="1"/>
</dbReference>
<feature type="region of interest" description="Disordered" evidence="5">
    <location>
        <begin position="1"/>
        <end position="41"/>
    </location>
</feature>
<gene>
    <name evidence="7" type="ORF">NMN56_035685</name>
</gene>
<evidence type="ECO:0000256" key="2">
    <source>
        <dbReference type="ARBA" id="ARBA00011901"/>
    </source>
</evidence>
<dbReference type="Proteomes" id="UP001214441">
    <property type="component" value="Unassembled WGS sequence"/>
</dbReference>
<evidence type="ECO:0000259" key="6">
    <source>
        <dbReference type="SMART" id="SM00644"/>
    </source>
</evidence>
<keyword evidence="8" id="KW-1185">Reference proteome</keyword>
<reference evidence="7 8" key="1">
    <citation type="submission" date="2023-05" db="EMBL/GenBank/DDBJ databases">
        <title>Streptantibioticus silvisoli sp. nov., acidotolerant actinomycetes 1 from pine litter.</title>
        <authorList>
            <person name="Swiecimska M."/>
            <person name="Golinska P."/>
            <person name="Sangal V."/>
            <person name="Wachnowicz B."/>
            <person name="Goodfellow M."/>
        </authorList>
    </citation>
    <scope>NUCLEOTIDE SEQUENCE [LARGE SCALE GENOMIC DNA]</scope>
    <source>
        <strain evidence="7 8">DSM 42109</strain>
    </source>
</reference>
<comment type="catalytic activity">
    <reaction evidence="1">
        <text>Hydrolyzes the link between N-acetylmuramoyl residues and L-amino acid residues in certain cell-wall glycopeptides.</text>
        <dbReference type="EC" id="3.5.1.28"/>
    </reaction>
</comment>
<name>A0ABT7A783_9ACTN</name>
<dbReference type="InterPro" id="IPR002502">
    <property type="entry name" value="Amidase_domain"/>
</dbReference>
<dbReference type="SUPFAM" id="SSF55846">
    <property type="entry name" value="N-acetylmuramoyl-L-alanine amidase-like"/>
    <property type="match status" value="1"/>
</dbReference>
<dbReference type="EMBL" id="JANCPR020000053">
    <property type="protein sequence ID" value="MDJ1137197.1"/>
    <property type="molecule type" value="Genomic_DNA"/>
</dbReference>
<proteinExistence type="predicted"/>
<keyword evidence="4" id="KW-0961">Cell wall biogenesis/degradation</keyword>
<sequence>MGQAADQGPESGGQQEGRSEGSPGAEGGESPRAGGDGRGGVSRRRLLIGGGVAVGLAVAGAVAHDDIARWWWRVPGNEKPRKQGVVDDARAQWVAASEANWRRANRPDDYRIDRVVIHVVQGTYPIALKVFRDPAHGSAAHYVVRKDGHLAQTVRELDVAFQAGNREYNERSIGIEHEGWIDQPAYFTDAMYRSSARLTAGICRRYGFPADREHIIGHIEVPGADHTDPGRYWDWNKYMRMIRAELTEVSDAPSSRGVAGFFGR</sequence>
<comment type="caution">
    <text evidence="7">The sequence shown here is derived from an EMBL/GenBank/DDBJ whole genome shotgun (WGS) entry which is preliminary data.</text>
</comment>
<protein>
    <recommendedName>
        <fullName evidence="2">N-acetylmuramoyl-L-alanine amidase</fullName>
        <ecNumber evidence="2">3.5.1.28</ecNumber>
    </recommendedName>
</protein>
<dbReference type="EC" id="3.5.1.28" evidence="2"/>
<evidence type="ECO:0000256" key="4">
    <source>
        <dbReference type="ARBA" id="ARBA00023316"/>
    </source>
</evidence>
<dbReference type="CDD" id="cd06583">
    <property type="entry name" value="PGRP"/>
    <property type="match status" value="1"/>
</dbReference>
<dbReference type="SMART" id="SM00644">
    <property type="entry name" value="Ami_2"/>
    <property type="match status" value="1"/>
</dbReference>
<evidence type="ECO:0000256" key="3">
    <source>
        <dbReference type="ARBA" id="ARBA00022801"/>
    </source>
</evidence>
<dbReference type="RefSeq" id="WP_274044210.1">
    <property type="nucleotide sequence ID" value="NZ_JANCPR020000053.1"/>
</dbReference>
<dbReference type="InterPro" id="IPR051206">
    <property type="entry name" value="NAMLAA_amidase_2"/>
</dbReference>
<dbReference type="PANTHER" id="PTHR30417">
    <property type="entry name" value="N-ACETYLMURAMOYL-L-ALANINE AMIDASE AMID"/>
    <property type="match status" value="1"/>
</dbReference>
<keyword evidence="3" id="KW-0378">Hydrolase</keyword>
<evidence type="ECO:0000256" key="1">
    <source>
        <dbReference type="ARBA" id="ARBA00001561"/>
    </source>
</evidence>
<evidence type="ECO:0000313" key="8">
    <source>
        <dbReference type="Proteomes" id="UP001214441"/>
    </source>
</evidence>